<evidence type="ECO:0000256" key="1">
    <source>
        <dbReference type="ARBA" id="ARBA00009437"/>
    </source>
</evidence>
<accession>A0ABU4HJG2</accession>
<evidence type="ECO:0000259" key="5">
    <source>
        <dbReference type="PROSITE" id="PS50931"/>
    </source>
</evidence>
<evidence type="ECO:0000256" key="4">
    <source>
        <dbReference type="ARBA" id="ARBA00023163"/>
    </source>
</evidence>
<comment type="caution">
    <text evidence="6">The sequence shown here is derived from an EMBL/GenBank/DDBJ whole genome shotgun (WGS) entry which is preliminary data.</text>
</comment>
<dbReference type="Proteomes" id="UP001284601">
    <property type="component" value="Unassembled WGS sequence"/>
</dbReference>
<dbReference type="InterPro" id="IPR036388">
    <property type="entry name" value="WH-like_DNA-bd_sf"/>
</dbReference>
<reference evidence="6 7" key="2">
    <citation type="submission" date="2023-10" db="EMBL/GenBank/DDBJ databases">
        <authorList>
            <person name="Han X.F."/>
        </authorList>
    </citation>
    <scope>NUCLEOTIDE SEQUENCE [LARGE SCALE GENOMIC DNA]</scope>
    <source>
        <strain evidence="6 7">KCTC 39840</strain>
    </source>
</reference>
<comment type="similarity">
    <text evidence="1">Belongs to the LysR transcriptional regulatory family.</text>
</comment>
<feature type="domain" description="HTH lysR-type" evidence="5">
    <location>
        <begin position="1"/>
        <end position="59"/>
    </location>
</feature>
<keyword evidence="2" id="KW-0805">Transcription regulation</keyword>
<evidence type="ECO:0000256" key="3">
    <source>
        <dbReference type="ARBA" id="ARBA00023125"/>
    </source>
</evidence>
<dbReference type="Pfam" id="PF00126">
    <property type="entry name" value="HTH_1"/>
    <property type="match status" value="1"/>
</dbReference>
<keyword evidence="7" id="KW-1185">Reference proteome</keyword>
<dbReference type="SUPFAM" id="SSF53850">
    <property type="entry name" value="Periplasmic binding protein-like II"/>
    <property type="match status" value="1"/>
</dbReference>
<organism evidence="6 7">
    <name type="scientific">Conexibacter stalactiti</name>
    <dbReference type="NCBI Taxonomy" id="1940611"/>
    <lineage>
        <taxon>Bacteria</taxon>
        <taxon>Bacillati</taxon>
        <taxon>Actinomycetota</taxon>
        <taxon>Thermoleophilia</taxon>
        <taxon>Solirubrobacterales</taxon>
        <taxon>Conexibacteraceae</taxon>
        <taxon>Conexibacter</taxon>
    </lineage>
</organism>
<dbReference type="InterPro" id="IPR005119">
    <property type="entry name" value="LysR_subst-bd"/>
</dbReference>
<evidence type="ECO:0000313" key="7">
    <source>
        <dbReference type="Proteomes" id="UP001284601"/>
    </source>
</evidence>
<protein>
    <submittedName>
        <fullName evidence="6">LysR substrate-binding domain-containing protein</fullName>
    </submittedName>
</protein>
<evidence type="ECO:0000313" key="6">
    <source>
        <dbReference type="EMBL" id="MDW5593453.1"/>
    </source>
</evidence>
<gene>
    <name evidence="6" type="ORF">R7226_03835</name>
</gene>
<dbReference type="EMBL" id="JAWSTH010000005">
    <property type="protein sequence ID" value="MDW5593453.1"/>
    <property type="molecule type" value="Genomic_DNA"/>
</dbReference>
<keyword evidence="4" id="KW-0804">Transcription</keyword>
<dbReference type="PRINTS" id="PR00039">
    <property type="entry name" value="HTHLYSR"/>
</dbReference>
<dbReference type="Gene3D" id="3.40.190.10">
    <property type="entry name" value="Periplasmic binding protein-like II"/>
    <property type="match status" value="2"/>
</dbReference>
<name>A0ABU4HJG2_9ACTN</name>
<dbReference type="PANTHER" id="PTHR30346">
    <property type="entry name" value="TRANSCRIPTIONAL DUAL REGULATOR HCAR-RELATED"/>
    <property type="match status" value="1"/>
</dbReference>
<sequence length="292" mass="30936">MTELRQLRTFIALAEELSFTRAAERLFVGQQAVSKTVAQLERELGVQLVERTTREVRLTPAGSALLERGRAALAAADGAFEAAREIGRGLQGTVRVGVSPAIGPRDAQEAVAALRDGAPDVSVALVEVRPRDVRRMLRDRDLDVVLARTSGSEPDIDSAPLRPTPTTLWVPAGHRLTGGGPIALAELDGERLLTWSPRGTAFTDLLLERLAAAGARVEPVEARVTGIASALVEVPARNAVALTPAGVPPLDGVVEVPLQAKVTLPLLVLWPLGTPPAAVRRIRDAMSVTARA</sequence>
<reference evidence="7" key="1">
    <citation type="submission" date="2023-07" db="EMBL/GenBank/DDBJ databases">
        <title>Conexibacter stalactiti sp. nov., isolated from stalactites in a lava cave and emended description of the genus Conexibacter.</title>
        <authorList>
            <person name="Lee S.D."/>
        </authorList>
    </citation>
    <scope>NUCLEOTIDE SEQUENCE [LARGE SCALE GENOMIC DNA]</scope>
    <source>
        <strain evidence="7">KCTC 39840</strain>
    </source>
</reference>
<dbReference type="PANTHER" id="PTHR30346:SF0">
    <property type="entry name" value="HCA OPERON TRANSCRIPTIONAL ACTIVATOR HCAR"/>
    <property type="match status" value="1"/>
</dbReference>
<dbReference type="InterPro" id="IPR036390">
    <property type="entry name" value="WH_DNA-bd_sf"/>
</dbReference>
<dbReference type="RefSeq" id="WP_318595714.1">
    <property type="nucleotide sequence ID" value="NZ_JAWSTH010000005.1"/>
</dbReference>
<dbReference type="PROSITE" id="PS50931">
    <property type="entry name" value="HTH_LYSR"/>
    <property type="match status" value="1"/>
</dbReference>
<proteinExistence type="inferred from homology"/>
<dbReference type="InterPro" id="IPR000847">
    <property type="entry name" value="LysR_HTH_N"/>
</dbReference>
<dbReference type="SUPFAM" id="SSF46785">
    <property type="entry name" value="Winged helix' DNA-binding domain"/>
    <property type="match status" value="1"/>
</dbReference>
<keyword evidence="3" id="KW-0238">DNA-binding</keyword>
<dbReference type="Pfam" id="PF03466">
    <property type="entry name" value="LysR_substrate"/>
    <property type="match status" value="1"/>
</dbReference>
<evidence type="ECO:0000256" key="2">
    <source>
        <dbReference type="ARBA" id="ARBA00023015"/>
    </source>
</evidence>
<dbReference type="Gene3D" id="1.10.10.10">
    <property type="entry name" value="Winged helix-like DNA-binding domain superfamily/Winged helix DNA-binding domain"/>
    <property type="match status" value="1"/>
</dbReference>